<comment type="cofactor">
    <cofactor evidence="2">
        <name>Zn(2+)</name>
        <dbReference type="ChEBI" id="CHEBI:29105"/>
    </cofactor>
    <text evidence="2">Binds 1 zinc ion per subunit.</text>
</comment>
<evidence type="ECO:0000259" key="3">
    <source>
        <dbReference type="Pfam" id="PF01433"/>
    </source>
</evidence>
<keyword evidence="4" id="KW-0031">Aminopeptidase</keyword>
<gene>
    <name evidence="4" type="ORF">ATHL_03236</name>
    <name evidence="5" type="ORF">DEQ80_03200</name>
</gene>
<evidence type="ECO:0000313" key="7">
    <source>
        <dbReference type="Proteomes" id="UP000264141"/>
    </source>
</evidence>
<dbReference type="PANTHER" id="PTHR45726">
    <property type="entry name" value="LEUKOTRIENE A-4 HYDROLASE"/>
    <property type="match status" value="1"/>
</dbReference>
<keyword evidence="4" id="KW-0378">Hydrolase</keyword>
<evidence type="ECO:0000313" key="6">
    <source>
        <dbReference type="Proteomes" id="UP000253922"/>
    </source>
</evidence>
<dbReference type="EMBL" id="DPBP01000014">
    <property type="protein sequence ID" value="HCE16844.1"/>
    <property type="molecule type" value="Genomic_DNA"/>
</dbReference>
<reference evidence="5 7" key="3">
    <citation type="journal article" date="2018" name="Nat. Biotechnol.">
        <title>A standardized bacterial taxonomy based on genome phylogeny substantially revises the tree of life.</title>
        <authorList>
            <person name="Parks D.H."/>
            <person name="Chuvochina M."/>
            <person name="Waite D.W."/>
            <person name="Rinke C."/>
            <person name="Skarshewski A."/>
            <person name="Chaumeil P.A."/>
            <person name="Hugenholtz P."/>
        </authorList>
    </citation>
    <scope>NUCLEOTIDE SEQUENCE [LARGE SCALE GENOMIC DNA]</scope>
    <source>
        <strain evidence="5">UBA8781</strain>
    </source>
</reference>
<name>A0A3D1JEH7_9CHLR</name>
<protein>
    <submittedName>
        <fullName evidence="4">Aminopeptidase N</fullName>
    </submittedName>
    <submittedName>
        <fullName evidence="5">M1 family peptidase</fullName>
    </submittedName>
</protein>
<feature type="active site" description="Proton acceptor" evidence="1">
    <location>
        <position position="315"/>
    </location>
</feature>
<evidence type="ECO:0000313" key="5">
    <source>
        <dbReference type="EMBL" id="HCE16844.1"/>
    </source>
</evidence>
<dbReference type="InterPro" id="IPR014782">
    <property type="entry name" value="Peptidase_M1_dom"/>
</dbReference>
<proteinExistence type="predicted"/>
<keyword evidence="6" id="KW-1185">Reference proteome</keyword>
<dbReference type="Proteomes" id="UP000264141">
    <property type="component" value="Unassembled WGS sequence"/>
</dbReference>
<keyword evidence="2" id="KW-0479">Metal-binding</keyword>
<dbReference type="GO" id="GO:0008237">
    <property type="term" value="F:metallopeptidase activity"/>
    <property type="evidence" value="ECO:0007669"/>
    <property type="project" value="InterPro"/>
</dbReference>
<dbReference type="Pfam" id="PF01433">
    <property type="entry name" value="Peptidase_M1"/>
    <property type="match status" value="1"/>
</dbReference>
<dbReference type="InterPro" id="IPR034015">
    <property type="entry name" value="M1_LTA4H"/>
</dbReference>
<dbReference type="Proteomes" id="UP000253922">
    <property type="component" value="Unassembled WGS sequence"/>
</dbReference>
<evidence type="ECO:0000256" key="1">
    <source>
        <dbReference type="PIRSR" id="PIRSR634015-1"/>
    </source>
</evidence>
<keyword evidence="2" id="KW-0862">Zinc</keyword>
<dbReference type="CDD" id="cd09604">
    <property type="entry name" value="M1_APN_like"/>
    <property type="match status" value="1"/>
</dbReference>
<reference evidence="6" key="2">
    <citation type="submission" date="2015-07" db="EMBL/GenBank/DDBJ databases">
        <title>Draft Genome Sequences of Anaerolinea thermolimosa IMO-1, Bellilinea caldifistulae GOMI-1, Leptolinea tardivitalis YMTK-2, Levilinea saccharolytica KIBI-1,Longilinea arvoryzae KOME-1, Previously Described as Members of the Anaerolineaceae (Chloroflexi).</title>
        <authorList>
            <person name="Sekiguchi Y."/>
            <person name="Ohashi A."/>
            <person name="Matsuura N."/>
            <person name="Tourlousse M.D."/>
        </authorList>
    </citation>
    <scope>NUCLEOTIDE SEQUENCE [LARGE SCALE GENOMIC DNA]</scope>
    <source>
        <strain evidence="6">IMO-1</strain>
    </source>
</reference>
<dbReference type="GO" id="GO:0008270">
    <property type="term" value="F:zinc ion binding"/>
    <property type="evidence" value="ECO:0007669"/>
    <property type="project" value="InterPro"/>
</dbReference>
<dbReference type="GO" id="GO:0004177">
    <property type="term" value="F:aminopeptidase activity"/>
    <property type="evidence" value="ECO:0007669"/>
    <property type="project" value="UniProtKB-KW"/>
</dbReference>
<dbReference type="AlphaFoldDB" id="A0A3D1JEH7"/>
<dbReference type="Gene3D" id="1.10.390.10">
    <property type="entry name" value="Neutral Protease Domain 2"/>
    <property type="match status" value="1"/>
</dbReference>
<dbReference type="SUPFAM" id="SSF55486">
    <property type="entry name" value="Metalloproteases ('zincins'), catalytic domain"/>
    <property type="match status" value="1"/>
</dbReference>
<feature type="domain" description="Peptidase M1 membrane alanine aminopeptidase" evidence="3">
    <location>
        <begin position="251"/>
        <end position="450"/>
    </location>
</feature>
<accession>A0A3D1JEH7</accession>
<dbReference type="OrthoDB" id="9814383at2"/>
<feature type="active site" description="Proton donor" evidence="1">
    <location>
        <position position="395"/>
    </location>
</feature>
<feature type="binding site" evidence="2">
    <location>
        <position position="314"/>
    </location>
    <ligand>
        <name>Zn(2+)</name>
        <dbReference type="ChEBI" id="CHEBI:29105"/>
        <note>catalytic</note>
    </ligand>
</feature>
<reference evidence="4" key="1">
    <citation type="journal article" date="2015" name="Genome Announc.">
        <title>Draft Genome Sequences of Anaerolinea thermolimosa IMO-1, Bellilinea caldifistulae GOMI-1, Leptolinea tardivitalis YMTK-2, Levilinea saccharolytica KIBI-1, Longilinea arvoryzae KOME-1, Previously Described as Members of the Class Anaerolineae (Chloroflexi).</title>
        <authorList>
            <person name="Matsuura N."/>
            <person name="Tourlousse M.D."/>
            <person name="Ohashi A."/>
            <person name="Hugenholtz P."/>
            <person name="Sekiguchi Y."/>
        </authorList>
    </citation>
    <scope>NUCLEOTIDE SEQUENCE</scope>
    <source>
        <strain evidence="4">IMO-1</strain>
    </source>
</reference>
<organism evidence="5 7">
    <name type="scientific">Anaerolinea thermolimosa</name>
    <dbReference type="NCBI Taxonomy" id="229919"/>
    <lineage>
        <taxon>Bacteria</taxon>
        <taxon>Bacillati</taxon>
        <taxon>Chloroflexota</taxon>
        <taxon>Anaerolineae</taxon>
        <taxon>Anaerolineales</taxon>
        <taxon>Anaerolineaceae</taxon>
        <taxon>Anaerolinea</taxon>
    </lineage>
</organism>
<feature type="binding site" evidence="2">
    <location>
        <position position="337"/>
    </location>
    <ligand>
        <name>Zn(2+)</name>
        <dbReference type="ChEBI" id="CHEBI:29105"/>
        <note>catalytic</note>
    </ligand>
</feature>
<evidence type="ECO:0000313" key="4">
    <source>
        <dbReference type="EMBL" id="GAP08334.1"/>
    </source>
</evidence>
<dbReference type="InterPro" id="IPR027268">
    <property type="entry name" value="Peptidase_M4/M1_CTD_sf"/>
</dbReference>
<dbReference type="PANTHER" id="PTHR45726:SF3">
    <property type="entry name" value="LEUKOTRIENE A-4 HYDROLASE"/>
    <property type="match status" value="1"/>
</dbReference>
<dbReference type="STRING" id="229919.GCA_001050195_03175"/>
<keyword evidence="4" id="KW-0645">Protease</keyword>
<evidence type="ECO:0000256" key="2">
    <source>
        <dbReference type="PIRSR" id="PIRSR634015-3"/>
    </source>
</evidence>
<dbReference type="EMBL" id="DF967966">
    <property type="protein sequence ID" value="GAP08334.1"/>
    <property type="molecule type" value="Genomic_DNA"/>
</dbReference>
<feature type="binding site" evidence="2">
    <location>
        <position position="318"/>
    </location>
    <ligand>
        <name>Zn(2+)</name>
        <dbReference type="ChEBI" id="CHEBI:29105"/>
        <note>catalytic</note>
    </ligand>
</feature>
<sequence>MSSEVEPSSAPQITSTPAAIDLPAPAYTLTAVYDDARHTLSALEEIAYTNRSGESIAEILLVVDASVYPGVFRLNAIESSQGPAVTRTGWERIWLHVGLDRPLAPGEVIRLSLDYELILPARIADASLRPMVFGWSERQINLVDWYPYLPPYRPGQGWLVHPPGFYGEHQVYEASDFTVNLQVIHAPAELVVAASAPERREGEWRHYQLLQARTFALSLSPLYQTVTRQVGGVAVNGYFFPAHRIAGEAAVQTAAEALELFGNLFAPYPRETLAVVEADFLDGMEYDGLFFLSNGFYNLYSGAPGDYLVALAAHETAHQWWYGLVGNDQALEPWLDEALCTYSEKLYYESRHPEALSWWWEVRVRYYQPRGFVDDSIYNPHSEAQAYRTYRDAVYLNGAIFLDRLRQQVGDEAFFAFLKDYAGRFSKQVATGKDFFRVLRAHSSADLSGLLGEYFQSTP</sequence>